<proteinExistence type="inferred from homology"/>
<dbReference type="RefSeq" id="WP_346072750.1">
    <property type="nucleotide sequence ID" value="NZ_BAAAHU010000018.1"/>
</dbReference>
<dbReference type="CDD" id="cd03674">
    <property type="entry name" value="NUDIX_Hydrolase"/>
    <property type="match status" value="1"/>
</dbReference>
<dbReference type="InterPro" id="IPR000086">
    <property type="entry name" value="NUDIX_hydrolase_dom"/>
</dbReference>
<evidence type="ECO:0000256" key="1">
    <source>
        <dbReference type="ARBA" id="ARBA00005582"/>
    </source>
</evidence>
<evidence type="ECO:0000313" key="3">
    <source>
        <dbReference type="EMBL" id="GAA1008511.1"/>
    </source>
</evidence>
<evidence type="ECO:0000313" key="4">
    <source>
        <dbReference type="Proteomes" id="UP001501072"/>
    </source>
</evidence>
<name>A0ABP4DJ05_9ACTN</name>
<dbReference type="Proteomes" id="UP001501072">
    <property type="component" value="Unassembled WGS sequence"/>
</dbReference>
<dbReference type="InterPro" id="IPR015797">
    <property type="entry name" value="NUDIX_hydrolase-like_dom_sf"/>
</dbReference>
<protein>
    <recommendedName>
        <fullName evidence="2">Nudix hydrolase domain-containing protein</fullName>
    </recommendedName>
</protein>
<dbReference type="EMBL" id="BAAAHU010000018">
    <property type="protein sequence ID" value="GAA1008511.1"/>
    <property type="molecule type" value="Genomic_DNA"/>
</dbReference>
<dbReference type="Gene3D" id="3.90.79.10">
    <property type="entry name" value="Nucleoside Triphosphate Pyrophosphohydrolase"/>
    <property type="match status" value="1"/>
</dbReference>
<dbReference type="Pfam" id="PF00293">
    <property type="entry name" value="NUDIX"/>
    <property type="match status" value="1"/>
</dbReference>
<dbReference type="PROSITE" id="PS51462">
    <property type="entry name" value="NUDIX"/>
    <property type="match status" value="1"/>
</dbReference>
<gene>
    <name evidence="3" type="ORF">GCM10009564_21120</name>
</gene>
<feature type="domain" description="Nudix hydrolase" evidence="2">
    <location>
        <begin position="47"/>
        <end position="184"/>
    </location>
</feature>
<dbReference type="SUPFAM" id="SSF55811">
    <property type="entry name" value="Nudix"/>
    <property type="match status" value="1"/>
</dbReference>
<sequence>MPITAQHVRETLAAYLTEHPNEADRLSAITATLDQAGDGIASRKEFLGHVTAGAILLRPDSRVLMIKHRALGKWLLPGGHAEPADATLLAAALRELTEETGIAAGQVEPVGAVPLDIDVHPIPANPAKGEPAHQHFDFRFLFRTAAETVELQEEEVTGYSWRHVEMLTGEPLRSRVMAVAAVAV</sequence>
<evidence type="ECO:0000259" key="2">
    <source>
        <dbReference type="PROSITE" id="PS51462"/>
    </source>
</evidence>
<organism evidence="3 4">
    <name type="scientific">Streptomyces thermogriseus</name>
    <dbReference type="NCBI Taxonomy" id="75292"/>
    <lineage>
        <taxon>Bacteria</taxon>
        <taxon>Bacillati</taxon>
        <taxon>Actinomycetota</taxon>
        <taxon>Actinomycetes</taxon>
        <taxon>Kitasatosporales</taxon>
        <taxon>Streptomycetaceae</taxon>
        <taxon>Streptomyces</taxon>
    </lineage>
</organism>
<comment type="similarity">
    <text evidence="1">Belongs to the Nudix hydrolase family.</text>
</comment>
<dbReference type="PANTHER" id="PTHR43736">
    <property type="entry name" value="ADP-RIBOSE PYROPHOSPHATASE"/>
    <property type="match status" value="1"/>
</dbReference>
<dbReference type="PANTHER" id="PTHR43736:SF1">
    <property type="entry name" value="DIHYDRONEOPTERIN TRIPHOSPHATE DIPHOSPHATASE"/>
    <property type="match status" value="1"/>
</dbReference>
<accession>A0ABP4DJ05</accession>
<comment type="caution">
    <text evidence="3">The sequence shown here is derived from an EMBL/GenBank/DDBJ whole genome shotgun (WGS) entry which is preliminary data.</text>
</comment>
<reference evidence="4" key="1">
    <citation type="journal article" date="2019" name="Int. J. Syst. Evol. Microbiol.">
        <title>The Global Catalogue of Microorganisms (GCM) 10K type strain sequencing project: providing services to taxonomists for standard genome sequencing and annotation.</title>
        <authorList>
            <consortium name="The Broad Institute Genomics Platform"/>
            <consortium name="The Broad Institute Genome Sequencing Center for Infectious Disease"/>
            <person name="Wu L."/>
            <person name="Ma J."/>
        </authorList>
    </citation>
    <scope>NUCLEOTIDE SEQUENCE [LARGE SCALE GENOMIC DNA]</scope>
    <source>
        <strain evidence="4">JCM 11269</strain>
    </source>
</reference>
<keyword evidence="4" id="KW-1185">Reference proteome</keyword>